<dbReference type="EMBL" id="CP002105">
    <property type="protein sequence ID" value="ADL12301.1"/>
    <property type="molecule type" value="Genomic_DNA"/>
</dbReference>
<dbReference type="Gene3D" id="3.30.1330.10">
    <property type="entry name" value="PurM-like, N-terminal domain"/>
    <property type="match status" value="1"/>
</dbReference>
<evidence type="ECO:0000259" key="1">
    <source>
        <dbReference type="Pfam" id="PF00586"/>
    </source>
</evidence>
<evidence type="ECO:0000313" key="2">
    <source>
        <dbReference type="EMBL" id="ADL12301.1"/>
    </source>
</evidence>
<dbReference type="InterPro" id="IPR036921">
    <property type="entry name" value="PurM-like_N_sf"/>
</dbReference>
<dbReference type="HOGENOM" id="CLU_076350_0_0_9"/>
<dbReference type="AlphaFoldDB" id="D9QVP2"/>
<feature type="domain" description="PurM-like N-terminal" evidence="1">
    <location>
        <begin position="4"/>
        <end position="119"/>
    </location>
</feature>
<dbReference type="Proteomes" id="UP000001661">
    <property type="component" value="Chromosome"/>
</dbReference>
<dbReference type="RefSeq" id="WP_013277747.1">
    <property type="nucleotide sequence ID" value="NC_014378.1"/>
</dbReference>
<reference evidence="2 3" key="1">
    <citation type="journal article" date="2010" name="Stand. Genomic Sci.">
        <title>Complete genome sequence of Acetohalobium arabaticum type strain (Z-7288).</title>
        <authorList>
            <person name="Sikorski J."/>
            <person name="Lapidus A."/>
            <person name="Chertkov O."/>
            <person name="Lucas S."/>
            <person name="Copeland A."/>
            <person name="Glavina Del Rio T."/>
            <person name="Nolan M."/>
            <person name="Tice H."/>
            <person name="Cheng J.F."/>
            <person name="Han C."/>
            <person name="Brambilla E."/>
            <person name="Pitluck S."/>
            <person name="Liolios K."/>
            <person name="Ivanova N."/>
            <person name="Mavromatis K."/>
            <person name="Mikhailova N."/>
            <person name="Pati A."/>
            <person name="Bruce D."/>
            <person name="Detter C."/>
            <person name="Tapia R."/>
            <person name="Goodwin L."/>
            <person name="Chen A."/>
            <person name="Palaniappan K."/>
            <person name="Land M."/>
            <person name="Hauser L."/>
            <person name="Chang Y.J."/>
            <person name="Jeffries C.D."/>
            <person name="Rohde M."/>
            <person name="Goker M."/>
            <person name="Spring S."/>
            <person name="Woyke T."/>
            <person name="Bristow J."/>
            <person name="Eisen J.A."/>
            <person name="Markowitz V."/>
            <person name="Hugenholtz P."/>
            <person name="Kyrpides N.C."/>
            <person name="Klenk H.P."/>
        </authorList>
    </citation>
    <scope>NUCLEOTIDE SEQUENCE [LARGE SCALE GENOMIC DNA]</scope>
    <source>
        <strain evidence="3">ATCC 49924 / DSM 5501 / Z-7288</strain>
    </source>
</reference>
<dbReference type="STRING" id="574087.Acear_0761"/>
<organism evidence="2 3">
    <name type="scientific">Acetohalobium arabaticum (strain ATCC 49924 / DSM 5501 / Z-7288)</name>
    <dbReference type="NCBI Taxonomy" id="574087"/>
    <lineage>
        <taxon>Bacteria</taxon>
        <taxon>Bacillati</taxon>
        <taxon>Bacillota</taxon>
        <taxon>Clostridia</taxon>
        <taxon>Halanaerobiales</taxon>
        <taxon>Halobacteroidaceae</taxon>
        <taxon>Acetohalobium</taxon>
    </lineage>
</organism>
<evidence type="ECO:0000313" key="3">
    <source>
        <dbReference type="Proteomes" id="UP000001661"/>
    </source>
</evidence>
<dbReference type="KEGG" id="aar:Acear_0761"/>
<sequence>MERDVSVIDLTVDEKLVIACDSIGRIGPKEEDIVETSGRIVGKLSARVALMEALAVRATPISVVNTLSVEYEPTGKEIIAGIEEEIAVLDMVEGDIITGSTEENIPTLQTGIGITVVGRAAKEELRVADSQSGDLMVALGLPKVGDEVLESIEEIVNLADLEQILELDYIHDILPVGSKGIKYEAELLAELNGLGLELEETVIDLKKSAGPATALLLTLPEEYWAELKNLFSKPLNLLGRLHSP</sequence>
<name>D9QVP2_ACEAZ</name>
<dbReference type="InterPro" id="IPR016188">
    <property type="entry name" value="PurM-like_N"/>
</dbReference>
<dbReference type="Pfam" id="PF00586">
    <property type="entry name" value="AIRS"/>
    <property type="match status" value="1"/>
</dbReference>
<gene>
    <name evidence="2" type="ordered locus">Acear_0761</name>
</gene>
<accession>D9QVP2</accession>
<dbReference type="eggNOG" id="COG2144">
    <property type="taxonomic scope" value="Bacteria"/>
</dbReference>
<protein>
    <recommendedName>
        <fullName evidence="1">PurM-like N-terminal domain-containing protein</fullName>
    </recommendedName>
</protein>
<proteinExistence type="predicted"/>
<keyword evidence="3" id="KW-1185">Reference proteome</keyword>
<dbReference type="OrthoDB" id="9805740at2"/>